<organism evidence="2 3">
    <name type="scientific">Hymenobacter citatus</name>
    <dbReference type="NCBI Taxonomy" id="2763506"/>
    <lineage>
        <taxon>Bacteria</taxon>
        <taxon>Pseudomonadati</taxon>
        <taxon>Bacteroidota</taxon>
        <taxon>Cytophagia</taxon>
        <taxon>Cytophagales</taxon>
        <taxon>Hymenobacteraceae</taxon>
        <taxon>Hymenobacter</taxon>
    </lineage>
</organism>
<evidence type="ECO:0000313" key="2">
    <source>
        <dbReference type="EMBL" id="MBC6613240.1"/>
    </source>
</evidence>
<sequence>MLTLERHAELAEASRVLMKDSIQHQHARGFGKLSMTFGFLTFCSFLLFSFIYMQLFA</sequence>
<keyword evidence="1" id="KW-0472">Membrane</keyword>
<dbReference type="RefSeq" id="WP_187321444.1">
    <property type="nucleotide sequence ID" value="NZ_JACSCY010000026.1"/>
</dbReference>
<name>A0ABR7MR70_9BACT</name>
<gene>
    <name evidence="2" type="ORF">H8B15_20125</name>
</gene>
<proteinExistence type="predicted"/>
<accession>A0ABR7MR70</accession>
<reference evidence="2 3" key="1">
    <citation type="submission" date="2020-08" db="EMBL/GenBank/DDBJ databases">
        <title>Hymenobacter sp.</title>
        <authorList>
            <person name="Kim M.K."/>
        </authorList>
    </citation>
    <scope>NUCLEOTIDE SEQUENCE [LARGE SCALE GENOMIC DNA]</scope>
    <source>
        <strain evidence="2 3">BT507</strain>
    </source>
</reference>
<dbReference type="Proteomes" id="UP000622017">
    <property type="component" value="Unassembled WGS sequence"/>
</dbReference>
<keyword evidence="1" id="KW-1133">Transmembrane helix</keyword>
<keyword evidence="3" id="KW-1185">Reference proteome</keyword>
<evidence type="ECO:0000256" key="1">
    <source>
        <dbReference type="SAM" id="Phobius"/>
    </source>
</evidence>
<evidence type="ECO:0000313" key="3">
    <source>
        <dbReference type="Proteomes" id="UP000622017"/>
    </source>
</evidence>
<keyword evidence="1" id="KW-0812">Transmembrane</keyword>
<protein>
    <submittedName>
        <fullName evidence="2">Uncharacterized protein</fullName>
    </submittedName>
</protein>
<dbReference type="EMBL" id="JACSCY010000026">
    <property type="protein sequence ID" value="MBC6613240.1"/>
    <property type="molecule type" value="Genomic_DNA"/>
</dbReference>
<comment type="caution">
    <text evidence="2">The sequence shown here is derived from an EMBL/GenBank/DDBJ whole genome shotgun (WGS) entry which is preliminary data.</text>
</comment>
<feature type="transmembrane region" description="Helical" evidence="1">
    <location>
        <begin position="33"/>
        <end position="55"/>
    </location>
</feature>